<proteinExistence type="inferred from homology"/>
<feature type="transmembrane region" description="Helical" evidence="6">
    <location>
        <begin position="84"/>
        <end position="114"/>
    </location>
</feature>
<dbReference type="GO" id="GO:0003677">
    <property type="term" value="F:DNA binding"/>
    <property type="evidence" value="ECO:0007669"/>
    <property type="project" value="UniProtKB-KW"/>
</dbReference>
<name>A0A835IYV9_9MAGN</name>
<keyword evidence="9" id="KW-1185">Reference proteome</keyword>
<evidence type="ECO:0000313" key="9">
    <source>
        <dbReference type="Proteomes" id="UP000631114"/>
    </source>
</evidence>
<dbReference type="InterPro" id="IPR047192">
    <property type="entry name" value="Euk_RPA1_DBD_C"/>
</dbReference>
<feature type="non-terminal residue" evidence="8">
    <location>
        <position position="1"/>
    </location>
</feature>
<keyword evidence="6" id="KW-0472">Membrane</keyword>
<dbReference type="Gene3D" id="2.40.50.140">
    <property type="entry name" value="Nucleic acid-binding proteins"/>
    <property type="match status" value="1"/>
</dbReference>
<feature type="transmembrane region" description="Helical" evidence="6">
    <location>
        <begin position="142"/>
        <end position="164"/>
    </location>
</feature>
<keyword evidence="4" id="KW-0862">Zinc</keyword>
<keyword evidence="6" id="KW-1133">Transmembrane helix</keyword>
<evidence type="ECO:0000256" key="4">
    <source>
        <dbReference type="ARBA" id="ARBA00022833"/>
    </source>
</evidence>
<evidence type="ECO:0000256" key="3">
    <source>
        <dbReference type="ARBA" id="ARBA00022771"/>
    </source>
</evidence>
<dbReference type="Proteomes" id="UP000631114">
    <property type="component" value="Unassembled WGS sequence"/>
</dbReference>
<accession>A0A835IYV9</accession>
<feature type="domain" description="Replication factor A C-terminal" evidence="7">
    <location>
        <begin position="4"/>
        <end position="85"/>
    </location>
</feature>
<dbReference type="InterPro" id="IPR012340">
    <property type="entry name" value="NA-bd_OB-fold"/>
</dbReference>
<keyword evidence="6" id="KW-0812">Transmembrane</keyword>
<evidence type="ECO:0000256" key="1">
    <source>
        <dbReference type="ARBA" id="ARBA00005690"/>
    </source>
</evidence>
<evidence type="ECO:0000259" key="7">
    <source>
        <dbReference type="Pfam" id="PF08646"/>
    </source>
</evidence>
<dbReference type="SUPFAM" id="SSF50249">
    <property type="entry name" value="Nucleic acid-binding proteins"/>
    <property type="match status" value="1"/>
</dbReference>
<evidence type="ECO:0000256" key="5">
    <source>
        <dbReference type="ARBA" id="ARBA00023125"/>
    </source>
</evidence>
<dbReference type="OrthoDB" id="1045246at2759"/>
<sequence>GATYTCKATIGYVFDTNWYYTSCSNKNCNKKVVDRVCPECHLETRNRNERYMLRMDVEDSSGVTQFVAFDREAKYLIEKPVKELVAGGGSVVVLAGGSGVVIVCWLVFVCVVVMCGGRSCSGADADLSAAANADVLCDDADLVVLLFLCCFAALAQMPIFRLLCCLDDKLLMDRLGIMATYRQSTPTSCIWTKPDGDTVKLNSDASVTDDHAGTGGTIRDCNGDILLAYSGSGGNGSLVLLGSSRCH</sequence>
<comment type="similarity">
    <text evidence="1">Belongs to the replication factor A protein 1 family.</text>
</comment>
<gene>
    <name evidence="8" type="ORF">IFM89_028354</name>
</gene>
<keyword evidence="2" id="KW-0479">Metal-binding</keyword>
<keyword evidence="5" id="KW-0238">DNA-binding</keyword>
<dbReference type="AlphaFoldDB" id="A0A835IYV9"/>
<keyword evidence="3" id="KW-0863">Zinc-finger</keyword>
<evidence type="ECO:0000256" key="2">
    <source>
        <dbReference type="ARBA" id="ARBA00022723"/>
    </source>
</evidence>
<dbReference type="Pfam" id="PF08646">
    <property type="entry name" value="Rep_fac-A_C"/>
    <property type="match status" value="1"/>
</dbReference>
<dbReference type="GO" id="GO:0008270">
    <property type="term" value="F:zinc ion binding"/>
    <property type="evidence" value="ECO:0007669"/>
    <property type="project" value="UniProtKB-KW"/>
</dbReference>
<reference evidence="8 9" key="1">
    <citation type="submission" date="2020-10" db="EMBL/GenBank/DDBJ databases">
        <title>The Coptis chinensis genome and diversification of protoberbering-type alkaloids.</title>
        <authorList>
            <person name="Wang B."/>
            <person name="Shu S."/>
            <person name="Song C."/>
            <person name="Liu Y."/>
        </authorList>
    </citation>
    <scope>NUCLEOTIDE SEQUENCE [LARGE SCALE GENOMIC DNA]</scope>
    <source>
        <strain evidence="8">HL-2020</strain>
        <tissue evidence="8">Leaf</tissue>
    </source>
</reference>
<dbReference type="CDD" id="cd04476">
    <property type="entry name" value="RPA1_DBD_C"/>
    <property type="match status" value="1"/>
</dbReference>
<evidence type="ECO:0000256" key="6">
    <source>
        <dbReference type="SAM" id="Phobius"/>
    </source>
</evidence>
<evidence type="ECO:0000313" key="8">
    <source>
        <dbReference type="EMBL" id="KAF9625968.1"/>
    </source>
</evidence>
<comment type="caution">
    <text evidence="8">The sequence shown here is derived from an EMBL/GenBank/DDBJ whole genome shotgun (WGS) entry which is preliminary data.</text>
</comment>
<organism evidence="8 9">
    <name type="scientific">Coptis chinensis</name>
    <dbReference type="NCBI Taxonomy" id="261450"/>
    <lineage>
        <taxon>Eukaryota</taxon>
        <taxon>Viridiplantae</taxon>
        <taxon>Streptophyta</taxon>
        <taxon>Embryophyta</taxon>
        <taxon>Tracheophyta</taxon>
        <taxon>Spermatophyta</taxon>
        <taxon>Magnoliopsida</taxon>
        <taxon>Ranunculales</taxon>
        <taxon>Ranunculaceae</taxon>
        <taxon>Coptidoideae</taxon>
        <taxon>Coptis</taxon>
    </lineage>
</organism>
<dbReference type="InterPro" id="IPR013955">
    <property type="entry name" value="Rep_factor-A_C"/>
</dbReference>
<protein>
    <recommendedName>
        <fullName evidence="7">Replication factor A C-terminal domain-containing protein</fullName>
    </recommendedName>
</protein>
<dbReference type="EMBL" id="JADFTS010000001">
    <property type="protein sequence ID" value="KAF9625968.1"/>
    <property type="molecule type" value="Genomic_DNA"/>
</dbReference>